<feature type="non-terminal residue" evidence="1">
    <location>
        <position position="1"/>
    </location>
</feature>
<dbReference type="AlphaFoldDB" id="A0A929A0T3"/>
<dbReference type="EMBL" id="JADEXP010000584">
    <property type="protein sequence ID" value="MBE9070908.1"/>
    <property type="molecule type" value="Genomic_DNA"/>
</dbReference>
<sequence>VNVTDNQHGCFRFSATNDAPETRLPPQFESHVFAPTIRNLFFVSQRFGDPRYGQLSELAPPEIVRGAENRAEMGVFNRLFTPIKQDDLNAKFGEFMPFGLIPQLINET</sequence>
<keyword evidence="2" id="KW-1185">Reference proteome</keyword>
<protein>
    <submittedName>
        <fullName evidence="1">Uncharacterized protein</fullName>
    </submittedName>
</protein>
<comment type="caution">
    <text evidence="1">The sequence shown here is derived from an EMBL/GenBank/DDBJ whole genome shotgun (WGS) entry which is preliminary data.</text>
</comment>
<evidence type="ECO:0000313" key="1">
    <source>
        <dbReference type="EMBL" id="MBE9070908.1"/>
    </source>
</evidence>
<gene>
    <name evidence="1" type="ORF">IQ260_30180</name>
</gene>
<dbReference type="Proteomes" id="UP000615026">
    <property type="component" value="Unassembled WGS sequence"/>
</dbReference>
<accession>A0A929A0T3</accession>
<organism evidence="1 2">
    <name type="scientific">Leptolyngbya cf. ectocarpi LEGE 11479</name>
    <dbReference type="NCBI Taxonomy" id="1828722"/>
    <lineage>
        <taxon>Bacteria</taxon>
        <taxon>Bacillati</taxon>
        <taxon>Cyanobacteriota</taxon>
        <taxon>Cyanophyceae</taxon>
        <taxon>Leptolyngbyales</taxon>
        <taxon>Leptolyngbyaceae</taxon>
        <taxon>Leptolyngbya group</taxon>
        <taxon>Leptolyngbya</taxon>
    </lineage>
</organism>
<evidence type="ECO:0000313" key="2">
    <source>
        <dbReference type="Proteomes" id="UP000615026"/>
    </source>
</evidence>
<reference evidence="1" key="1">
    <citation type="submission" date="2020-10" db="EMBL/GenBank/DDBJ databases">
        <authorList>
            <person name="Castelo-Branco R."/>
            <person name="Eusebio N."/>
            <person name="Adriana R."/>
            <person name="Vieira A."/>
            <person name="Brugerolle De Fraissinette N."/>
            <person name="Rezende De Castro R."/>
            <person name="Schneider M.P."/>
            <person name="Vasconcelos V."/>
            <person name="Leao P.N."/>
        </authorList>
    </citation>
    <scope>NUCLEOTIDE SEQUENCE</scope>
    <source>
        <strain evidence="1">LEGE 11479</strain>
    </source>
</reference>
<proteinExistence type="predicted"/>
<name>A0A929A0T3_LEPEC</name>